<feature type="domain" description="ABC transmembrane type-1" evidence="8">
    <location>
        <begin position="71"/>
        <end position="285"/>
    </location>
</feature>
<evidence type="ECO:0000256" key="6">
    <source>
        <dbReference type="ARBA" id="ARBA00023136"/>
    </source>
</evidence>
<dbReference type="PROSITE" id="PS50928">
    <property type="entry name" value="ABC_TM1"/>
    <property type="match status" value="1"/>
</dbReference>
<evidence type="ECO:0000256" key="1">
    <source>
        <dbReference type="ARBA" id="ARBA00004651"/>
    </source>
</evidence>
<dbReference type="PANTHER" id="PTHR30193">
    <property type="entry name" value="ABC TRANSPORTER PERMEASE PROTEIN"/>
    <property type="match status" value="1"/>
</dbReference>
<feature type="transmembrane region" description="Helical" evidence="7">
    <location>
        <begin position="12"/>
        <end position="33"/>
    </location>
</feature>
<evidence type="ECO:0000256" key="3">
    <source>
        <dbReference type="ARBA" id="ARBA00022475"/>
    </source>
</evidence>
<dbReference type="EMBL" id="CP048286">
    <property type="protein sequence ID" value="QHW33164.1"/>
    <property type="molecule type" value="Genomic_DNA"/>
</dbReference>
<comment type="subcellular location">
    <subcellularLocation>
        <location evidence="1 7">Cell membrane</location>
        <topology evidence="1 7">Multi-pass membrane protein</topology>
    </subcellularLocation>
</comment>
<gene>
    <name evidence="9" type="ORF">GZH47_21845</name>
</gene>
<evidence type="ECO:0000313" key="9">
    <source>
        <dbReference type="EMBL" id="QHW33164.1"/>
    </source>
</evidence>
<dbReference type="Pfam" id="PF00528">
    <property type="entry name" value="BPD_transp_1"/>
    <property type="match status" value="1"/>
</dbReference>
<protein>
    <submittedName>
        <fullName evidence="9">Sugar ABC transporter permease</fullName>
    </submittedName>
</protein>
<dbReference type="SUPFAM" id="SSF161098">
    <property type="entry name" value="MetI-like"/>
    <property type="match status" value="1"/>
</dbReference>
<keyword evidence="4 7" id="KW-0812">Transmembrane</keyword>
<feature type="transmembrane region" description="Helical" evidence="7">
    <location>
        <begin position="264"/>
        <end position="284"/>
    </location>
</feature>
<keyword evidence="6 7" id="KW-0472">Membrane</keyword>
<dbReference type="PANTHER" id="PTHR30193:SF37">
    <property type="entry name" value="INNER MEMBRANE ABC TRANSPORTER PERMEASE PROTEIN YCJO"/>
    <property type="match status" value="1"/>
</dbReference>
<dbReference type="AlphaFoldDB" id="A0A6C0P3R5"/>
<dbReference type="Proteomes" id="UP000479114">
    <property type="component" value="Chromosome"/>
</dbReference>
<comment type="similarity">
    <text evidence="7">Belongs to the binding-protein-dependent transport system permease family.</text>
</comment>
<reference evidence="9 10" key="1">
    <citation type="submission" date="2020-02" db="EMBL/GenBank/DDBJ databases">
        <title>Paenibacillus sp. nov., isolated from rhizosphere soil of tomato.</title>
        <authorList>
            <person name="Weon H.-Y."/>
            <person name="Lee S.A."/>
        </authorList>
    </citation>
    <scope>NUCLEOTIDE SEQUENCE [LARGE SCALE GENOMIC DNA]</scope>
    <source>
        <strain evidence="9 10">14171R-81</strain>
    </source>
</reference>
<accession>A0A6C0P3R5</accession>
<evidence type="ECO:0000313" key="10">
    <source>
        <dbReference type="Proteomes" id="UP000479114"/>
    </source>
</evidence>
<feature type="transmembrane region" description="Helical" evidence="7">
    <location>
        <begin position="108"/>
        <end position="129"/>
    </location>
</feature>
<dbReference type="KEGG" id="prz:GZH47_21845"/>
<organism evidence="9 10">
    <name type="scientific">Paenibacillus rhizovicinus</name>
    <dbReference type="NCBI Taxonomy" id="2704463"/>
    <lineage>
        <taxon>Bacteria</taxon>
        <taxon>Bacillati</taxon>
        <taxon>Bacillota</taxon>
        <taxon>Bacilli</taxon>
        <taxon>Bacillales</taxon>
        <taxon>Paenibacillaceae</taxon>
        <taxon>Paenibacillus</taxon>
    </lineage>
</organism>
<dbReference type="InterPro" id="IPR000515">
    <property type="entry name" value="MetI-like"/>
</dbReference>
<dbReference type="CDD" id="cd06261">
    <property type="entry name" value="TM_PBP2"/>
    <property type="match status" value="1"/>
</dbReference>
<evidence type="ECO:0000256" key="5">
    <source>
        <dbReference type="ARBA" id="ARBA00022989"/>
    </source>
</evidence>
<feature type="transmembrane region" description="Helical" evidence="7">
    <location>
        <begin position="158"/>
        <end position="181"/>
    </location>
</feature>
<dbReference type="GO" id="GO:0005886">
    <property type="term" value="C:plasma membrane"/>
    <property type="evidence" value="ECO:0007669"/>
    <property type="project" value="UniProtKB-SubCell"/>
</dbReference>
<feature type="transmembrane region" description="Helical" evidence="7">
    <location>
        <begin position="76"/>
        <end position="96"/>
    </location>
</feature>
<keyword evidence="3" id="KW-1003">Cell membrane</keyword>
<name>A0A6C0P3R5_9BACL</name>
<proteinExistence type="inferred from homology"/>
<evidence type="ECO:0000256" key="4">
    <source>
        <dbReference type="ARBA" id="ARBA00022692"/>
    </source>
</evidence>
<keyword evidence="10" id="KW-1185">Reference proteome</keyword>
<dbReference type="InterPro" id="IPR051393">
    <property type="entry name" value="ABC_transporter_permease"/>
</dbReference>
<dbReference type="GO" id="GO:0055085">
    <property type="term" value="P:transmembrane transport"/>
    <property type="evidence" value="ECO:0007669"/>
    <property type="project" value="InterPro"/>
</dbReference>
<evidence type="ECO:0000256" key="2">
    <source>
        <dbReference type="ARBA" id="ARBA00022448"/>
    </source>
</evidence>
<feature type="transmembrane region" description="Helical" evidence="7">
    <location>
        <begin position="216"/>
        <end position="234"/>
    </location>
</feature>
<dbReference type="Gene3D" id="1.10.3720.10">
    <property type="entry name" value="MetI-like"/>
    <property type="match status" value="1"/>
</dbReference>
<evidence type="ECO:0000259" key="8">
    <source>
        <dbReference type="PROSITE" id="PS50928"/>
    </source>
</evidence>
<sequence length="294" mass="33194">MKVNNKLQQRIIIFSFLLIPVTLMLLFLIYPTIQLFHYSFTDWNGYSKSMTNIGFDNYKKLFLDFPDAWQAIRNNGIYFLIHTLAIPLELMTAVLLNRTLRGSSFFRFTVLMPYIINGVAVGYMFSYFYNPINGPLNGLLHGLGLDFMIKGWLSDLHIVNYSLVAVSLWRFCGVHVILFLAGLQSVPADLYEAAQLDGAGFWKQLRYVTIPGIRRVIEIILFLNVSGALLQYDIPYVMTGGGPGTASSTFGLFSLQTAFTFNNYGLASAMAVSLLLLIVVFSGLQNWIIKDRSE</sequence>
<dbReference type="InterPro" id="IPR035906">
    <property type="entry name" value="MetI-like_sf"/>
</dbReference>
<keyword evidence="5 7" id="KW-1133">Transmembrane helix</keyword>
<keyword evidence="2 7" id="KW-0813">Transport</keyword>
<evidence type="ECO:0000256" key="7">
    <source>
        <dbReference type="RuleBase" id="RU363032"/>
    </source>
</evidence>